<sequence length="290" mass="32415">MHRVQPLANGLHTDHPVPGLPFIDDSHIPVDDPTGVEAIARRGEGASRGRWEQIPEAEGAWIAFTTDPIRQDLAWVIRHHPENGRTILLVRDKDAVLWHSSWRGPKLLFRQGGYWWDGTTWYRPDQSWDAACKNFSHRPVEDAATVTAADLLEENSRPRGVRLLSVSDFDLGASPPEPWNNHLALWASLRAADTRPLSQCVVRLSAPELAADQLIGVPEMSKIGKIEAPTLRIYIARVQRDMPPPQVKANGRSLWARTVAKDWVEARDCSHKSAVAEFSSSDEDLTADQS</sequence>
<gene>
    <name evidence="1" type="ORF">GCM10011583_71220</name>
</gene>
<dbReference type="Proteomes" id="UP000660265">
    <property type="component" value="Unassembled WGS sequence"/>
</dbReference>
<organism evidence="1 2">
    <name type="scientific">Streptomyces camponoticapitis</name>
    <dbReference type="NCBI Taxonomy" id="1616125"/>
    <lineage>
        <taxon>Bacteria</taxon>
        <taxon>Bacillati</taxon>
        <taxon>Actinomycetota</taxon>
        <taxon>Actinomycetes</taxon>
        <taxon>Kitasatosporales</taxon>
        <taxon>Streptomycetaceae</taxon>
        <taxon>Streptomyces</taxon>
    </lineage>
</organism>
<dbReference type="EMBL" id="BMMV01000038">
    <property type="protein sequence ID" value="GGK29055.1"/>
    <property type="molecule type" value="Genomic_DNA"/>
</dbReference>
<protein>
    <submittedName>
        <fullName evidence="1">Uncharacterized protein</fullName>
    </submittedName>
</protein>
<keyword evidence="2" id="KW-1185">Reference proteome</keyword>
<reference evidence="2" key="1">
    <citation type="journal article" date="2019" name="Int. J. Syst. Evol. Microbiol.">
        <title>The Global Catalogue of Microorganisms (GCM) 10K type strain sequencing project: providing services to taxonomists for standard genome sequencing and annotation.</title>
        <authorList>
            <consortium name="The Broad Institute Genomics Platform"/>
            <consortium name="The Broad Institute Genome Sequencing Center for Infectious Disease"/>
            <person name="Wu L."/>
            <person name="Ma J."/>
        </authorList>
    </citation>
    <scope>NUCLEOTIDE SEQUENCE [LARGE SCALE GENOMIC DNA]</scope>
    <source>
        <strain evidence="2">CGMCC 4.7275</strain>
    </source>
</reference>
<name>A0ABQ2EZW3_9ACTN</name>
<evidence type="ECO:0000313" key="1">
    <source>
        <dbReference type="EMBL" id="GGK29055.1"/>
    </source>
</evidence>
<comment type="caution">
    <text evidence="1">The sequence shown here is derived from an EMBL/GenBank/DDBJ whole genome shotgun (WGS) entry which is preliminary data.</text>
</comment>
<proteinExistence type="predicted"/>
<evidence type="ECO:0000313" key="2">
    <source>
        <dbReference type="Proteomes" id="UP000660265"/>
    </source>
</evidence>
<accession>A0ABQ2EZW3</accession>